<dbReference type="EMBL" id="QHBU01000075">
    <property type="protein sequence ID" value="PZR82332.1"/>
    <property type="molecule type" value="Genomic_DNA"/>
</dbReference>
<evidence type="ECO:0000313" key="4">
    <source>
        <dbReference type="Proteomes" id="UP000248724"/>
    </source>
</evidence>
<evidence type="ECO:0000313" key="3">
    <source>
        <dbReference type="EMBL" id="PZR82332.1"/>
    </source>
</evidence>
<dbReference type="Gene3D" id="3.40.50.1820">
    <property type="entry name" value="alpha/beta hydrolase"/>
    <property type="match status" value="1"/>
</dbReference>
<feature type="domain" description="Serine aminopeptidase S33" evidence="2">
    <location>
        <begin position="57"/>
        <end position="291"/>
    </location>
</feature>
<dbReference type="InterPro" id="IPR029058">
    <property type="entry name" value="AB_hydrolase_fold"/>
</dbReference>
<protein>
    <submittedName>
        <fullName evidence="3">Lysophospholipase</fullName>
    </submittedName>
</protein>
<evidence type="ECO:0000256" key="1">
    <source>
        <dbReference type="SAM" id="MobiDB-lite"/>
    </source>
</evidence>
<dbReference type="PANTHER" id="PTHR11614">
    <property type="entry name" value="PHOSPHOLIPASE-RELATED"/>
    <property type="match status" value="1"/>
</dbReference>
<gene>
    <name evidence="3" type="ORF">DLM65_04060</name>
</gene>
<accession>A0A2W5ZAB4</accession>
<reference evidence="3 4" key="1">
    <citation type="journal article" date="2017" name="Nature">
        <title>Atmospheric trace gases support primary production in Antarctic desert surface soil.</title>
        <authorList>
            <person name="Ji M."/>
            <person name="Greening C."/>
            <person name="Vanwonterghem I."/>
            <person name="Carere C.R."/>
            <person name="Bay S.K."/>
            <person name="Steen J.A."/>
            <person name="Montgomery K."/>
            <person name="Lines T."/>
            <person name="Beardall J."/>
            <person name="van Dorst J."/>
            <person name="Snape I."/>
            <person name="Stott M.B."/>
            <person name="Hugenholtz P."/>
            <person name="Ferrari B.C."/>
        </authorList>
    </citation>
    <scope>NUCLEOTIDE SEQUENCE [LARGE SCALE GENOMIC DNA]</scope>
    <source>
        <strain evidence="3">RRmetagenome_bin12</strain>
    </source>
</reference>
<dbReference type="Pfam" id="PF12146">
    <property type="entry name" value="Hydrolase_4"/>
    <property type="match status" value="1"/>
</dbReference>
<dbReference type="InterPro" id="IPR051044">
    <property type="entry name" value="MAG_DAG_Lipase"/>
</dbReference>
<dbReference type="InterPro" id="IPR022742">
    <property type="entry name" value="Hydrolase_4"/>
</dbReference>
<comment type="caution">
    <text evidence="3">The sequence shown here is derived from an EMBL/GenBank/DDBJ whole genome shotgun (WGS) entry which is preliminary data.</text>
</comment>
<dbReference type="Proteomes" id="UP000248724">
    <property type="component" value="Unassembled WGS sequence"/>
</dbReference>
<organism evidence="3 4">
    <name type="scientific">Candidatus Aeolococcus gillhamiae</name>
    <dbReference type="NCBI Taxonomy" id="3127015"/>
    <lineage>
        <taxon>Bacteria</taxon>
        <taxon>Bacillati</taxon>
        <taxon>Candidatus Dormiibacterota</taxon>
        <taxon>Candidatus Dormibacteria</taxon>
        <taxon>Candidatus Aeolococcales</taxon>
        <taxon>Candidatus Aeolococcaceae</taxon>
        <taxon>Candidatus Aeolococcus</taxon>
    </lineage>
</organism>
<feature type="compositionally biased region" description="Basic and acidic residues" evidence="1">
    <location>
        <begin position="18"/>
        <end position="29"/>
    </location>
</feature>
<dbReference type="AlphaFoldDB" id="A0A2W5ZAB4"/>
<evidence type="ECO:0000259" key="2">
    <source>
        <dbReference type="Pfam" id="PF12146"/>
    </source>
</evidence>
<dbReference type="SUPFAM" id="SSF53474">
    <property type="entry name" value="alpha/beta-Hydrolases"/>
    <property type="match status" value="1"/>
</dbReference>
<sequence length="314" mass="34430">MRPPARPPSAPSPPPTPDRLDNSFRNREDGVVRQRRGTFSGVRGVPIAHREWLPDGEARGTVVIAHGINEHGGRYAHVAERLVRDSWMVGAPDHRGHGLSGGRRAAVERFDDWITDLDSYIRGVLTAAPHPLFLLGHSLGGLIATVYALRHQDALDGLILSSPSVLPPAEMYERTLRAGRFLSRWASNLPVVALRLDAVSRDQAVVDAYRADPLVHLGKVRARTGAEILKAIEEVQRDIAQLHLPVLAVQGTVDLVVDPGAARWVDGHVGSEDHTLHIYRGLYHEVFNEPERDAVLDDLARWLDDHAPVGAATG</sequence>
<proteinExistence type="predicted"/>
<name>A0A2W5ZAB4_9BACT</name>
<feature type="region of interest" description="Disordered" evidence="1">
    <location>
        <begin position="1"/>
        <end position="29"/>
    </location>
</feature>
<feature type="compositionally biased region" description="Pro residues" evidence="1">
    <location>
        <begin position="1"/>
        <end position="17"/>
    </location>
</feature>